<dbReference type="Proteomes" id="UP000601435">
    <property type="component" value="Unassembled WGS sequence"/>
</dbReference>
<dbReference type="EMBL" id="CAJNJA010065864">
    <property type="protein sequence ID" value="CAE7887157.1"/>
    <property type="molecule type" value="Genomic_DNA"/>
</dbReference>
<protein>
    <submittedName>
        <fullName evidence="2">GIP protein</fullName>
    </submittedName>
</protein>
<feature type="compositionally biased region" description="Low complexity" evidence="1">
    <location>
        <begin position="167"/>
        <end position="186"/>
    </location>
</feature>
<accession>A0A813B3M4</accession>
<feature type="compositionally biased region" description="Low complexity" evidence="1">
    <location>
        <begin position="387"/>
        <end position="398"/>
    </location>
</feature>
<evidence type="ECO:0000256" key="1">
    <source>
        <dbReference type="SAM" id="MobiDB-lite"/>
    </source>
</evidence>
<feature type="region of interest" description="Disordered" evidence="1">
    <location>
        <begin position="167"/>
        <end position="189"/>
    </location>
</feature>
<feature type="region of interest" description="Disordered" evidence="1">
    <location>
        <begin position="868"/>
        <end position="897"/>
    </location>
</feature>
<reference evidence="2" key="1">
    <citation type="submission" date="2021-02" db="EMBL/GenBank/DDBJ databases">
        <authorList>
            <person name="Dougan E. K."/>
            <person name="Rhodes N."/>
            <person name="Thang M."/>
            <person name="Chan C."/>
        </authorList>
    </citation>
    <scope>NUCLEOTIDE SEQUENCE</scope>
</reference>
<comment type="caution">
    <text evidence="2">The sequence shown here is derived from an EMBL/GenBank/DDBJ whole genome shotgun (WGS) entry which is preliminary data.</text>
</comment>
<evidence type="ECO:0000313" key="2">
    <source>
        <dbReference type="EMBL" id="CAE7887157.1"/>
    </source>
</evidence>
<proteinExistence type="predicted"/>
<name>A0A813B3M4_9DINO</name>
<gene>
    <name evidence="2" type="primary">GIP</name>
    <name evidence="2" type="ORF">SNEC2469_LOCUS29355</name>
</gene>
<feature type="non-terminal residue" evidence="2">
    <location>
        <position position="1312"/>
    </location>
</feature>
<dbReference type="OrthoDB" id="423503at2759"/>
<organism evidence="2 3">
    <name type="scientific">Symbiodinium necroappetens</name>
    <dbReference type="NCBI Taxonomy" id="1628268"/>
    <lineage>
        <taxon>Eukaryota</taxon>
        <taxon>Sar</taxon>
        <taxon>Alveolata</taxon>
        <taxon>Dinophyceae</taxon>
        <taxon>Suessiales</taxon>
        <taxon>Symbiodiniaceae</taxon>
        <taxon>Symbiodinium</taxon>
    </lineage>
</organism>
<keyword evidence="3" id="KW-1185">Reference proteome</keyword>
<feature type="compositionally biased region" description="Basic residues" evidence="1">
    <location>
        <begin position="1"/>
        <end position="10"/>
    </location>
</feature>
<feature type="region of interest" description="Disordered" evidence="1">
    <location>
        <begin position="378"/>
        <end position="398"/>
    </location>
</feature>
<sequence length="1312" mass="142685">MDTLTRKRRGAGVSEPEEASGAAEREYETALSQAEPKTGSGGSVSGTLLNGVAGGDASPGTLESGEARAREQAYPFPSASPFHSDRVKAEVELIRTRPVSLDEDARKFTKEYDDAALGDAAGTLQQEPDYAALTGDHGVVRDAPRVARVEPSSGDQGVIRGAEEPFLAAPTSGSGSAPRGPAGLGLTEPQASTVEIEEAAGGDEDVRELIPAEDRFERMEALLLQVVEENRSLKRRLDQQIESRSHSSYHSGVATADQAFSPATFGPRVDASVQQFMPVDFPGQGGMMGSGFMGLMNRSPEPEPPQTMRQFAESVRVAEASQGLSFVSWWDGDPSATFADCAGADDVEKLRRCAWLVDKRGTSVLIAHWSPQRIEAKRITEDADPKPSSAGSSGASVSSASPIVSQEALVAEATKLLKGVALRAIGVEEGPDWSWVRSALASASNPEYCLIDSGATNALRPAEADELKAGKVIRVDLASGTTELRINEFGTLLHGGQCQVILPASYLVDLGYSISWKRKGCTVKHPKQGGLQVIVVKGCPLIPREVGLGLLQAYEDKRAGRPVLSKVEVEDLGSGLVAGKARMWLRERLQLRSETGISEVDQLIFLRAMFPQVPLKSLARACAVTLSSENVDWTELPWSRRLRRSIDRAEEGSVMVAVPLVFQALMKWAHSGVIGALVKGAEGFTYELYGRPHGIFVAFGPMAFRLVTSSWFLYEAIHEVRVVGWVGNLLHLVQRAWLMWKWEQGRYKEVLERRLILKKLTEEEAYRSVDLAGPFISGQSWDVEASGRDRGKGYKYFLACAYAVPDKYVPAAPVEDDTAEYAPSECGELLSVPPDEAGLSAPVGAPEDDLFGDLWELPVPGLNAVTHRVKGKKPESGAGALGSAELPDARSPAKSGGVAGVVHPPLLPFGLKVQGDFVVIGDDLDGSEPETDENLTYVEEEEAGSGFFFEVGHPSWTGVTIDVKSAFLYAPIRSEGKGTEDEYHLVQTLSDDALWLARKTTRTGYGDIEGILVVYVDDLAFLAPRGLGEAFVAAVQERWKTSTPEWFSERPLTFCGMELSQHDHGYRMSQSAYVRELLGRYCIEESASTPITRWAEPEVGSPPSSEEVKEAQAITGALLWLSTRTRPDIAYVVSRCGQQATKCPGLSVSLGKQALAYLRTTVDMGIEVPHVVGRRSVQGIFLLWKGVPVTWESSRQSFVTLSSAEAELVTMISGLQTAEAVLPLVQELIEQDVTISLLADNEAAIRAFDAAWRYWLCYREPKGNQLKTGVALAWGWWWLYGFEVWQVMVFEQCIGVFILMLGMAAEEWLLLR</sequence>
<evidence type="ECO:0000313" key="3">
    <source>
        <dbReference type="Proteomes" id="UP000601435"/>
    </source>
</evidence>
<feature type="region of interest" description="Disordered" evidence="1">
    <location>
        <begin position="1"/>
        <end position="86"/>
    </location>
</feature>